<reference evidence="6 7" key="2">
    <citation type="submission" date="2018-11" db="EMBL/GenBank/DDBJ databases">
        <authorList>
            <consortium name="Pathogen Informatics"/>
        </authorList>
    </citation>
    <scope>NUCLEOTIDE SEQUENCE [LARGE SCALE GENOMIC DNA]</scope>
    <source>
        <strain evidence="6 7">MHpl1</strain>
    </source>
</reference>
<dbReference type="WBParaSite" id="HPLM_0001373801-mRNA-1">
    <property type="protein sequence ID" value="HPLM_0001373801-mRNA-1"/>
    <property type="gene ID" value="HPLM_0001373801"/>
</dbReference>
<comment type="subcellular location">
    <subcellularLocation>
        <location evidence="1">Membrane</location>
        <topology evidence="1">Multi-pass membrane protein</topology>
    </subcellularLocation>
</comment>
<dbReference type="GO" id="GO:0005886">
    <property type="term" value="C:plasma membrane"/>
    <property type="evidence" value="ECO:0007669"/>
    <property type="project" value="TreeGrafter"/>
</dbReference>
<evidence type="ECO:0000256" key="3">
    <source>
        <dbReference type="ARBA" id="ARBA00022989"/>
    </source>
</evidence>
<dbReference type="OMA" id="GHEEYAW"/>
<evidence type="ECO:0000313" key="7">
    <source>
        <dbReference type="Proteomes" id="UP000268014"/>
    </source>
</evidence>
<dbReference type="GO" id="GO:0005385">
    <property type="term" value="F:zinc ion transmembrane transporter activity"/>
    <property type="evidence" value="ECO:0007669"/>
    <property type="project" value="TreeGrafter"/>
</dbReference>
<keyword evidence="7" id="KW-1185">Reference proteome</keyword>
<dbReference type="EMBL" id="UZAF01018324">
    <property type="protein sequence ID" value="VDO50418.1"/>
    <property type="molecule type" value="Genomic_DNA"/>
</dbReference>
<feature type="transmembrane region" description="Helical" evidence="5">
    <location>
        <begin position="167"/>
        <end position="190"/>
    </location>
</feature>
<evidence type="ECO:0000256" key="2">
    <source>
        <dbReference type="ARBA" id="ARBA00022692"/>
    </source>
</evidence>
<dbReference type="Pfam" id="PF02535">
    <property type="entry name" value="Zip"/>
    <property type="match status" value="2"/>
</dbReference>
<dbReference type="STRING" id="6290.A0A0N4WQM3"/>
<feature type="transmembrane region" description="Helical" evidence="5">
    <location>
        <begin position="47"/>
        <end position="69"/>
    </location>
</feature>
<name>A0A0N4WQM3_HAEPC</name>
<feature type="transmembrane region" description="Helical" evidence="5">
    <location>
        <begin position="89"/>
        <end position="106"/>
    </location>
</feature>
<feature type="transmembrane region" description="Helical" evidence="5">
    <location>
        <begin position="134"/>
        <end position="155"/>
    </location>
</feature>
<evidence type="ECO:0000256" key="1">
    <source>
        <dbReference type="ARBA" id="ARBA00004141"/>
    </source>
</evidence>
<keyword evidence="3 5" id="KW-1133">Transmembrane helix</keyword>
<gene>
    <name evidence="6" type="ORF">HPLM_LOCUS13730</name>
</gene>
<evidence type="ECO:0000313" key="6">
    <source>
        <dbReference type="EMBL" id="VDO50418.1"/>
    </source>
</evidence>
<dbReference type="PANTHER" id="PTHR11040:SF76">
    <property type="entry name" value="ZINC TRANSPORTER ZIP3"/>
    <property type="match status" value="1"/>
</dbReference>
<dbReference type="InterPro" id="IPR003689">
    <property type="entry name" value="ZIP"/>
</dbReference>
<proteinExistence type="predicted"/>
<sequence length="215" mass="24241">MNIVVLKALLLGVMAATTVLFGVIPLKVIVFQILSRKSGKFEQRASFTISLLSCFAGGVFLAVCFLDILPEAYESYESWKTAAKYKSEYPFVPLMFTIGFFLVRLLEEIVDRFCGHEEYAWVIFTHLNMDDTTVSVASLFFGIIVHKAVVSFSVGMRLAEAHTHRRWLVVALICAFAIVAPIGGAVGIVLQVREVILKNRYTFTTYKYITHFCCW</sequence>
<dbReference type="Proteomes" id="UP000268014">
    <property type="component" value="Unassembled WGS sequence"/>
</dbReference>
<dbReference type="OrthoDB" id="448280at2759"/>
<evidence type="ECO:0000256" key="5">
    <source>
        <dbReference type="SAM" id="Phobius"/>
    </source>
</evidence>
<feature type="transmembrane region" description="Helical" evidence="5">
    <location>
        <begin position="6"/>
        <end position="26"/>
    </location>
</feature>
<organism evidence="8">
    <name type="scientific">Haemonchus placei</name>
    <name type="common">Barber's pole worm</name>
    <dbReference type="NCBI Taxonomy" id="6290"/>
    <lineage>
        <taxon>Eukaryota</taxon>
        <taxon>Metazoa</taxon>
        <taxon>Ecdysozoa</taxon>
        <taxon>Nematoda</taxon>
        <taxon>Chromadorea</taxon>
        <taxon>Rhabditida</taxon>
        <taxon>Rhabditina</taxon>
        <taxon>Rhabditomorpha</taxon>
        <taxon>Strongyloidea</taxon>
        <taxon>Trichostrongylidae</taxon>
        <taxon>Haemonchus</taxon>
    </lineage>
</organism>
<dbReference type="PANTHER" id="PTHR11040">
    <property type="entry name" value="ZINC/IRON TRANSPORTER"/>
    <property type="match status" value="1"/>
</dbReference>
<evidence type="ECO:0000313" key="8">
    <source>
        <dbReference type="WBParaSite" id="HPLM_0001373801-mRNA-1"/>
    </source>
</evidence>
<reference evidence="8" key="1">
    <citation type="submission" date="2017-02" db="UniProtKB">
        <authorList>
            <consortium name="WormBaseParasite"/>
        </authorList>
    </citation>
    <scope>IDENTIFICATION</scope>
</reference>
<accession>A0A0N4WQM3</accession>
<keyword evidence="2 5" id="KW-0812">Transmembrane</keyword>
<protein>
    <submittedName>
        <fullName evidence="8">Na_H_Exchanger domain-containing protein</fullName>
    </submittedName>
</protein>
<keyword evidence="4 5" id="KW-0472">Membrane</keyword>
<dbReference type="AlphaFoldDB" id="A0A0N4WQM3"/>
<evidence type="ECO:0000256" key="4">
    <source>
        <dbReference type="ARBA" id="ARBA00023136"/>
    </source>
</evidence>